<feature type="transmembrane region" description="Helical" evidence="1">
    <location>
        <begin position="204"/>
        <end position="225"/>
    </location>
</feature>
<keyword evidence="1" id="KW-0472">Membrane</keyword>
<feature type="transmembrane region" description="Helical" evidence="1">
    <location>
        <begin position="496"/>
        <end position="513"/>
    </location>
</feature>
<feature type="transmembrane region" description="Helical" evidence="1">
    <location>
        <begin position="470"/>
        <end position="490"/>
    </location>
</feature>
<feature type="transmembrane region" description="Helical" evidence="1">
    <location>
        <begin position="49"/>
        <end position="71"/>
    </location>
</feature>
<feature type="transmembrane region" description="Helical" evidence="1">
    <location>
        <begin position="554"/>
        <end position="572"/>
    </location>
</feature>
<reference evidence="3" key="1">
    <citation type="journal article" date="2020" name="mSystems">
        <title>Genome- and Community-Level Interaction Insights into Carbon Utilization and Element Cycling Functions of Hydrothermarchaeota in Hydrothermal Sediment.</title>
        <authorList>
            <person name="Zhou Z."/>
            <person name="Liu Y."/>
            <person name="Xu W."/>
            <person name="Pan J."/>
            <person name="Luo Z.H."/>
            <person name="Li M."/>
        </authorList>
    </citation>
    <scope>NUCLEOTIDE SEQUENCE [LARGE SCALE GENOMIC DNA]</scope>
    <source>
        <strain evidence="3">SpSt-477</strain>
    </source>
</reference>
<feature type="transmembrane region" description="Helical" evidence="1">
    <location>
        <begin position="158"/>
        <end position="175"/>
    </location>
</feature>
<keyword evidence="1" id="KW-0812">Transmembrane</keyword>
<feature type="transmembrane region" description="Helical" evidence="1">
    <location>
        <begin position="584"/>
        <end position="610"/>
    </location>
</feature>
<dbReference type="NCBIfam" id="TIGR02123">
    <property type="entry name" value="TRAP_fused"/>
    <property type="match status" value="1"/>
</dbReference>
<evidence type="ECO:0000256" key="1">
    <source>
        <dbReference type="SAM" id="Phobius"/>
    </source>
</evidence>
<feature type="domain" description="TRAP C4-dicarboxylate transport system permease DctM subunit" evidence="2">
    <location>
        <begin position="146"/>
        <end position="580"/>
    </location>
</feature>
<dbReference type="PANTHER" id="PTHR43849:SF2">
    <property type="entry name" value="BLL3936 PROTEIN"/>
    <property type="match status" value="1"/>
</dbReference>
<dbReference type="EMBL" id="DSUH01000121">
    <property type="protein sequence ID" value="HGU32258.1"/>
    <property type="molecule type" value="Genomic_DNA"/>
</dbReference>
<feature type="transmembrane region" description="Helical" evidence="1">
    <location>
        <begin position="520"/>
        <end position="542"/>
    </location>
</feature>
<keyword evidence="1" id="KW-1133">Transmembrane helix</keyword>
<dbReference type="InterPro" id="IPR011853">
    <property type="entry name" value="TRAP_DctM-Dct_fused"/>
</dbReference>
<protein>
    <submittedName>
        <fullName evidence="3">TRAP transporter permease</fullName>
    </submittedName>
</protein>
<feature type="transmembrane region" description="Helical" evidence="1">
    <location>
        <begin position="382"/>
        <end position="412"/>
    </location>
</feature>
<proteinExistence type="predicted"/>
<dbReference type="InterPro" id="IPR010656">
    <property type="entry name" value="DctM"/>
</dbReference>
<dbReference type="PANTHER" id="PTHR43849">
    <property type="entry name" value="BLL3936 PROTEIN"/>
    <property type="match status" value="1"/>
</dbReference>
<sequence>MSSKNAADRCAVPESADTLETVPQPTVEEILKKVDKEARARKPKGAARWITYGIGVGWSVFQVYTAAFGLLPAQLQRSVHLAFAFALTYLLFPFRSSKASDKIEWHTWLFAAFATFVGLYMTINYMRIMEAGGDYSRWDYIIAGCGILLTLEAARRVVGLPIVCLAAFFVIYAYFGKYFPGFMAHRGYSLERIASHLYLTTEGIMGIPLGVCATFIYLFILFGSFREKTGLGQLFIDISNAIAGWASGGPAKMAIVTSALEGTVSGSSVANTVESGSLTIPMMKRLGYRAEFAAAVEASSSTGGQIMPPIMGAAAFIMAEFLNVPYLDIAKAAAIPACLYFFGVFMEVHFEAKRCNLRGLSKEELPRFGDVMRERGHLFIPLFAIILFLAMGFTPLYAALMGLATCIVGSALKKSTRLSIRDILDAFELGARNAIGVAIACATAGIIIGVITLTGLGLKLANGLVDLANGNLLLTLFFTMITSLVLGMGAPTTANYIITSTIAAPALILLKVHPLAAHMFVFYFGIVADITPPVALAAYAGASLAQANPLKTGVVSTKLAIGAFLTPFIFVYNPSMLLIDTTWFGLIQTLITSCIGMTVIGASMIGFFLTHMAWWERGVFFITGLMLVDPNPTTDIIGLLLVGGIVLYQKSKQLREKKATGK</sequence>
<name>A0A7C4RSP1_9BACT</name>
<feature type="transmembrane region" description="Helical" evidence="1">
    <location>
        <begin position="630"/>
        <end position="648"/>
    </location>
</feature>
<dbReference type="AlphaFoldDB" id="A0A7C4RSP1"/>
<evidence type="ECO:0000259" key="2">
    <source>
        <dbReference type="Pfam" id="PF06808"/>
    </source>
</evidence>
<dbReference type="Pfam" id="PF06808">
    <property type="entry name" value="DctM"/>
    <property type="match status" value="1"/>
</dbReference>
<organism evidence="3">
    <name type="scientific">Desulfatirhabdium butyrativorans</name>
    <dbReference type="NCBI Taxonomy" id="340467"/>
    <lineage>
        <taxon>Bacteria</taxon>
        <taxon>Pseudomonadati</taxon>
        <taxon>Thermodesulfobacteriota</taxon>
        <taxon>Desulfobacteria</taxon>
        <taxon>Desulfobacterales</taxon>
        <taxon>Desulfatirhabdiaceae</taxon>
        <taxon>Desulfatirhabdium</taxon>
    </lineage>
</organism>
<gene>
    <name evidence="3" type="ORF">ENS29_05320</name>
</gene>
<feature type="transmembrane region" description="Helical" evidence="1">
    <location>
        <begin position="106"/>
        <end position="123"/>
    </location>
</feature>
<evidence type="ECO:0000313" key="3">
    <source>
        <dbReference type="EMBL" id="HGU32258.1"/>
    </source>
</evidence>
<feature type="transmembrane region" description="Helical" evidence="1">
    <location>
        <begin position="434"/>
        <end position="458"/>
    </location>
</feature>
<comment type="caution">
    <text evidence="3">The sequence shown here is derived from an EMBL/GenBank/DDBJ whole genome shotgun (WGS) entry which is preliminary data.</text>
</comment>
<accession>A0A7C4RSP1</accession>